<evidence type="ECO:0000256" key="9">
    <source>
        <dbReference type="ARBA" id="ARBA00023004"/>
    </source>
</evidence>
<keyword evidence="16" id="KW-1185">Reference proteome</keyword>
<dbReference type="GO" id="GO:0046872">
    <property type="term" value="F:metal ion binding"/>
    <property type="evidence" value="ECO:0007669"/>
    <property type="project" value="UniProtKB-KW"/>
</dbReference>
<keyword evidence="6" id="KW-0378">Hydrolase</keyword>
<dbReference type="InterPro" id="IPR010614">
    <property type="entry name" value="RAD3-like_helicase_DEAD"/>
</dbReference>
<evidence type="ECO:0000256" key="8">
    <source>
        <dbReference type="ARBA" id="ARBA00022840"/>
    </source>
</evidence>
<keyword evidence="5" id="KW-0547">Nucleotide-binding</keyword>
<evidence type="ECO:0000313" key="15">
    <source>
        <dbReference type="EnsemblProtists" id="PYU1_T000721"/>
    </source>
</evidence>
<feature type="region of interest" description="Disordered" evidence="13">
    <location>
        <begin position="155"/>
        <end position="244"/>
    </location>
</feature>
<dbReference type="InParanoid" id="K3W6Y0"/>
<dbReference type="GO" id="GO:0051536">
    <property type="term" value="F:iron-sulfur cluster binding"/>
    <property type="evidence" value="ECO:0007669"/>
    <property type="project" value="UniProtKB-KW"/>
</dbReference>
<dbReference type="PANTHER" id="PTHR11472">
    <property type="entry name" value="DNA REPAIR DEAD HELICASE RAD3/XP-D SUBFAMILY MEMBER"/>
    <property type="match status" value="1"/>
</dbReference>
<evidence type="ECO:0000256" key="13">
    <source>
        <dbReference type="SAM" id="MobiDB-lite"/>
    </source>
</evidence>
<dbReference type="GO" id="GO:0016818">
    <property type="term" value="F:hydrolase activity, acting on acid anhydrides, in phosphorus-containing anhydrides"/>
    <property type="evidence" value="ECO:0007669"/>
    <property type="project" value="InterPro"/>
</dbReference>
<dbReference type="SUPFAM" id="SSF52540">
    <property type="entry name" value="P-loop containing nucleoside triphosphate hydrolases"/>
    <property type="match status" value="1"/>
</dbReference>
<dbReference type="SMART" id="SM00488">
    <property type="entry name" value="DEXDc2"/>
    <property type="match status" value="1"/>
</dbReference>
<dbReference type="GO" id="GO:0003678">
    <property type="term" value="F:DNA helicase activity"/>
    <property type="evidence" value="ECO:0007669"/>
    <property type="project" value="InterPro"/>
</dbReference>
<dbReference type="Proteomes" id="UP000019132">
    <property type="component" value="Unassembled WGS sequence"/>
</dbReference>
<evidence type="ECO:0000256" key="6">
    <source>
        <dbReference type="ARBA" id="ARBA00022801"/>
    </source>
</evidence>
<dbReference type="AlphaFoldDB" id="K3W6Y0"/>
<keyword evidence="8" id="KW-0067">ATP-binding</keyword>
<keyword evidence="11" id="KW-0413">Isomerase</keyword>
<dbReference type="STRING" id="431595.K3W6Y0"/>
<keyword evidence="10" id="KW-0411">Iron-sulfur</keyword>
<evidence type="ECO:0000256" key="10">
    <source>
        <dbReference type="ARBA" id="ARBA00023014"/>
    </source>
</evidence>
<reference evidence="16" key="1">
    <citation type="journal article" date="2010" name="Genome Biol.">
        <title>Genome sequence of the necrotrophic plant pathogen Pythium ultimum reveals original pathogenicity mechanisms and effector repertoire.</title>
        <authorList>
            <person name="Levesque C.A."/>
            <person name="Brouwer H."/>
            <person name="Cano L."/>
            <person name="Hamilton J.P."/>
            <person name="Holt C."/>
            <person name="Huitema E."/>
            <person name="Raffaele S."/>
            <person name="Robideau G.P."/>
            <person name="Thines M."/>
            <person name="Win J."/>
            <person name="Zerillo M.M."/>
            <person name="Beakes G.W."/>
            <person name="Boore J.L."/>
            <person name="Busam D."/>
            <person name="Dumas B."/>
            <person name="Ferriera S."/>
            <person name="Fuerstenberg S.I."/>
            <person name="Gachon C.M."/>
            <person name="Gaulin E."/>
            <person name="Govers F."/>
            <person name="Grenville-Briggs L."/>
            <person name="Horner N."/>
            <person name="Hostetler J."/>
            <person name="Jiang R.H."/>
            <person name="Johnson J."/>
            <person name="Krajaejun T."/>
            <person name="Lin H."/>
            <person name="Meijer H.J."/>
            <person name="Moore B."/>
            <person name="Morris P."/>
            <person name="Phuntmart V."/>
            <person name="Puiu D."/>
            <person name="Shetty J."/>
            <person name="Stajich J.E."/>
            <person name="Tripathy S."/>
            <person name="Wawra S."/>
            <person name="van West P."/>
            <person name="Whitty B.R."/>
            <person name="Coutinho P.M."/>
            <person name="Henrissat B."/>
            <person name="Martin F."/>
            <person name="Thomas P.D."/>
            <person name="Tyler B.M."/>
            <person name="De Vries R.P."/>
            <person name="Kamoun S."/>
            <person name="Yandell M."/>
            <person name="Tisserat N."/>
            <person name="Buell C.R."/>
        </authorList>
    </citation>
    <scope>NUCLEOTIDE SEQUENCE</scope>
    <source>
        <strain evidence="16">DAOM:BR144</strain>
    </source>
</reference>
<comment type="subcellular location">
    <subcellularLocation>
        <location evidence="2">Nucleus</location>
    </subcellularLocation>
</comment>
<dbReference type="InterPro" id="IPR027417">
    <property type="entry name" value="P-loop_NTPase"/>
</dbReference>
<keyword evidence="7" id="KW-0347">Helicase</keyword>
<dbReference type="Pfam" id="PF06733">
    <property type="entry name" value="DEAD_2"/>
    <property type="match status" value="1"/>
</dbReference>
<dbReference type="GO" id="GO:0003677">
    <property type="term" value="F:DNA binding"/>
    <property type="evidence" value="ECO:0007669"/>
    <property type="project" value="InterPro"/>
</dbReference>
<feature type="domain" description="Helicase ATP-binding" evidence="14">
    <location>
        <begin position="30"/>
        <end position="459"/>
    </location>
</feature>
<dbReference type="InterPro" id="IPR014013">
    <property type="entry name" value="Helic_SF1/SF2_ATP-bd_DinG/Rad3"/>
</dbReference>
<name>K3W6Y0_GLOUD</name>
<evidence type="ECO:0000256" key="3">
    <source>
        <dbReference type="ARBA" id="ARBA00008435"/>
    </source>
</evidence>
<comment type="similarity">
    <text evidence="3">Belongs to the DEAD box helicase family. DEAH subfamily. DDX11/CHL1 sub-subfamily.</text>
</comment>
<reference evidence="15" key="3">
    <citation type="submission" date="2015-02" db="UniProtKB">
        <authorList>
            <consortium name="EnsemblProtists"/>
        </authorList>
    </citation>
    <scope>IDENTIFICATION</scope>
    <source>
        <strain evidence="15">DAOM BR144</strain>
    </source>
</reference>
<dbReference type="Pfam" id="PF13307">
    <property type="entry name" value="Helicase_C_2"/>
    <property type="match status" value="1"/>
</dbReference>
<evidence type="ECO:0000256" key="1">
    <source>
        <dbReference type="ARBA" id="ARBA00001966"/>
    </source>
</evidence>
<dbReference type="InterPro" id="IPR045028">
    <property type="entry name" value="DinG/Rad3-like"/>
</dbReference>
<evidence type="ECO:0000313" key="16">
    <source>
        <dbReference type="Proteomes" id="UP000019132"/>
    </source>
</evidence>
<feature type="compositionally biased region" description="Basic and acidic residues" evidence="13">
    <location>
        <begin position="205"/>
        <end position="230"/>
    </location>
</feature>
<dbReference type="GO" id="GO:0006139">
    <property type="term" value="P:nucleobase-containing compound metabolic process"/>
    <property type="evidence" value="ECO:0007669"/>
    <property type="project" value="InterPro"/>
</dbReference>
<dbReference type="NCBIfam" id="TIGR00604">
    <property type="entry name" value="rad3"/>
    <property type="match status" value="1"/>
</dbReference>
<protein>
    <recommendedName>
        <fullName evidence="14">Helicase ATP-binding domain-containing protein</fullName>
    </recommendedName>
</protein>
<evidence type="ECO:0000259" key="14">
    <source>
        <dbReference type="PROSITE" id="PS51193"/>
    </source>
</evidence>
<dbReference type="PROSITE" id="PS51193">
    <property type="entry name" value="HELICASE_ATP_BIND_2"/>
    <property type="match status" value="1"/>
</dbReference>
<organism evidence="15 16">
    <name type="scientific">Globisporangium ultimum (strain ATCC 200006 / CBS 805.95 / DAOM BR144)</name>
    <name type="common">Pythium ultimum</name>
    <dbReference type="NCBI Taxonomy" id="431595"/>
    <lineage>
        <taxon>Eukaryota</taxon>
        <taxon>Sar</taxon>
        <taxon>Stramenopiles</taxon>
        <taxon>Oomycota</taxon>
        <taxon>Peronosporomycetes</taxon>
        <taxon>Pythiales</taxon>
        <taxon>Pythiaceae</taxon>
        <taxon>Globisporangium</taxon>
    </lineage>
</organism>
<dbReference type="SMART" id="SM00491">
    <property type="entry name" value="HELICc2"/>
    <property type="match status" value="1"/>
</dbReference>
<dbReference type="HOGENOM" id="CLU_006515_2_1_1"/>
<dbReference type="CDD" id="cd18788">
    <property type="entry name" value="SF2_C_XPD"/>
    <property type="match status" value="1"/>
</dbReference>
<feature type="region of interest" description="Disordered" evidence="13">
    <location>
        <begin position="1"/>
        <end position="21"/>
    </location>
</feature>
<dbReference type="EnsemblProtists" id="PYU1_T000721">
    <property type="protein sequence ID" value="PYU1_T000721"/>
    <property type="gene ID" value="PYU1_G000721"/>
</dbReference>
<keyword evidence="9" id="KW-0408">Iron</keyword>
<dbReference type="Gene3D" id="3.40.50.300">
    <property type="entry name" value="P-loop containing nucleotide triphosphate hydrolases"/>
    <property type="match status" value="3"/>
</dbReference>
<dbReference type="InterPro" id="IPR006554">
    <property type="entry name" value="Helicase-like_DEXD_c2"/>
</dbReference>
<accession>K3W6Y0</accession>
<dbReference type="OMA" id="QTHQFRD"/>
<sequence>MAAAHANDAPRRAESASGAAAADEDAVAQDKAFFSFPYDPYAIQLQLMQQLYATIDSQHVGIFESPTGTGKSISLICGALSWLTKHTDEYGLLRAASAHDQENSGTVPTTDGAAATTQAVEPNWLARFDQDHAQREAKQQQVTAKAALRGIEAIRAEPSENTKKRKIGFAYNHQERQRRQVGGPTPTRRAGTNGESKADDEDGDEHVVDAYDSDRVEHVASSDSESELKKPSTRRGPPEPPPEYGVVKIIYCSRTHSQISQFVREIRKTVFGDHIRVVSLGSRKNLCTNPSVASLRSDLQMTDKCLDMLQGAKKQTKAAKQKKKATGKCPFYDKELLGYYKDYALAHVHDIEELHELGDEMSICSYYGTRESVPLAQVIAMPYSMLLSKDTRESLGVALDGNIVILDEAHNIIEAINSTYSIEVTSKQLVVARRSLWSYFKKYETRLKGKNTFYIKQLLSVLELLTKFLRLIGKSSKTTTATNANAASEEGGTNGAKMMPINDFLFSAKVDHFNMFKIIQYLSQSGLAKKLLGFLDAENTLTQAAGASTDTVPPPVRRGDVNDDDDVFQSRHISPLRTIEALLKALTSAGGDGRILAQPPQPAKGIEGAIKFILMNPAIHFEEIVEKARSVILAGGTMQPVSQVIDQLFSKIPRDRIDLFSCGHVIPPKNLVGFSLSNGPSQRHLEFTFARRGDTEALDELGRILLNLARIVPGGIVVFFPSYRFEEMTVQRWQTTTQFHDLNARKQVFREPKQTDELARVLSQYSAACTSPCGRGAMLLSVVGGKMSEGINFSDDLARCVVMVGLPYPNARDAELVEKMEFLDKRTPGAGRQYYESLCMKAVNQSIGRSIRHQNDYASIVLVDHRYASPIVRKRLPEWIQVRVQPPAPSFGHVYAQLVQFYRAKDTQATASLAYEELPVE</sequence>
<dbReference type="VEuPathDB" id="FungiDB:PYU1_G000721"/>
<evidence type="ECO:0000256" key="7">
    <source>
        <dbReference type="ARBA" id="ARBA00022806"/>
    </source>
</evidence>
<dbReference type="GO" id="GO:0034085">
    <property type="term" value="P:establishment of sister chromatid cohesion"/>
    <property type="evidence" value="ECO:0007669"/>
    <property type="project" value="TreeGrafter"/>
</dbReference>
<dbReference type="GO" id="GO:0005634">
    <property type="term" value="C:nucleus"/>
    <property type="evidence" value="ECO:0007669"/>
    <property type="project" value="UniProtKB-SubCell"/>
</dbReference>
<reference evidence="16" key="2">
    <citation type="submission" date="2010-04" db="EMBL/GenBank/DDBJ databases">
        <authorList>
            <person name="Buell R."/>
            <person name="Hamilton J."/>
            <person name="Hostetler J."/>
        </authorList>
    </citation>
    <scope>NUCLEOTIDE SEQUENCE [LARGE SCALE GENOMIC DNA]</scope>
    <source>
        <strain evidence="16">DAOM:BR144</strain>
    </source>
</reference>
<dbReference type="FunFam" id="3.40.50.300:FF:001250">
    <property type="entry name" value="Putative ATP-dependent RNA helicase DDX11"/>
    <property type="match status" value="1"/>
</dbReference>
<evidence type="ECO:0000256" key="12">
    <source>
        <dbReference type="ARBA" id="ARBA00023242"/>
    </source>
</evidence>
<proteinExistence type="inferred from homology"/>
<dbReference type="InterPro" id="IPR013020">
    <property type="entry name" value="Rad3/Chl1-like"/>
</dbReference>
<dbReference type="eggNOG" id="KOG1133">
    <property type="taxonomic scope" value="Eukaryota"/>
</dbReference>
<dbReference type="EMBL" id="GL376620">
    <property type="status" value="NOT_ANNOTATED_CDS"/>
    <property type="molecule type" value="Genomic_DNA"/>
</dbReference>
<evidence type="ECO:0000256" key="2">
    <source>
        <dbReference type="ARBA" id="ARBA00004123"/>
    </source>
</evidence>
<keyword evidence="12" id="KW-0539">Nucleus</keyword>
<comment type="cofactor">
    <cofactor evidence="1">
        <name>[4Fe-4S] cluster</name>
        <dbReference type="ChEBI" id="CHEBI:49883"/>
    </cofactor>
</comment>
<evidence type="ECO:0000256" key="4">
    <source>
        <dbReference type="ARBA" id="ARBA00022723"/>
    </source>
</evidence>
<evidence type="ECO:0000256" key="11">
    <source>
        <dbReference type="ARBA" id="ARBA00023235"/>
    </source>
</evidence>
<evidence type="ECO:0000256" key="5">
    <source>
        <dbReference type="ARBA" id="ARBA00022741"/>
    </source>
</evidence>
<keyword evidence="4" id="KW-0479">Metal-binding</keyword>
<dbReference type="GO" id="GO:0005524">
    <property type="term" value="F:ATP binding"/>
    <property type="evidence" value="ECO:0007669"/>
    <property type="project" value="UniProtKB-KW"/>
</dbReference>
<dbReference type="PANTHER" id="PTHR11472:SF41">
    <property type="entry name" value="ATP-DEPENDENT DNA HELICASE DDX11-RELATED"/>
    <property type="match status" value="1"/>
</dbReference>
<dbReference type="InterPro" id="IPR006555">
    <property type="entry name" value="ATP-dep_Helicase_C"/>
</dbReference>